<evidence type="ECO:0000256" key="3">
    <source>
        <dbReference type="PROSITE-ProRule" id="PRU00289"/>
    </source>
</evidence>
<dbReference type="PROSITE" id="PS50901">
    <property type="entry name" value="FTSK"/>
    <property type="match status" value="1"/>
</dbReference>
<keyword evidence="5" id="KW-0472">Membrane</keyword>
<evidence type="ECO:0000256" key="4">
    <source>
        <dbReference type="SAM" id="MobiDB-lite"/>
    </source>
</evidence>
<dbReference type="EMBL" id="BAABHQ010000004">
    <property type="protein sequence ID" value="GAA4872107.1"/>
    <property type="molecule type" value="Genomic_DNA"/>
</dbReference>
<evidence type="ECO:0000313" key="7">
    <source>
        <dbReference type="EMBL" id="GAA4872107.1"/>
    </source>
</evidence>
<protein>
    <recommendedName>
        <fullName evidence="6">FtsK domain-containing protein</fullName>
    </recommendedName>
</protein>
<feature type="transmembrane region" description="Helical" evidence="5">
    <location>
        <begin position="69"/>
        <end position="91"/>
    </location>
</feature>
<keyword evidence="5" id="KW-0812">Transmembrane</keyword>
<dbReference type="SMART" id="SM00382">
    <property type="entry name" value="AAA"/>
    <property type="match status" value="1"/>
</dbReference>
<comment type="caution">
    <text evidence="7">The sequence shown here is derived from an EMBL/GenBank/DDBJ whole genome shotgun (WGS) entry which is preliminary data.</text>
</comment>
<dbReference type="InterPro" id="IPR002543">
    <property type="entry name" value="FtsK_dom"/>
</dbReference>
<evidence type="ECO:0000313" key="8">
    <source>
        <dbReference type="Proteomes" id="UP001500457"/>
    </source>
</evidence>
<keyword evidence="8" id="KW-1185">Reference proteome</keyword>
<feature type="region of interest" description="Disordered" evidence="4">
    <location>
        <begin position="482"/>
        <end position="503"/>
    </location>
</feature>
<evidence type="ECO:0000256" key="2">
    <source>
        <dbReference type="ARBA" id="ARBA00022840"/>
    </source>
</evidence>
<feature type="domain" description="FtsK" evidence="6">
    <location>
        <begin position="235"/>
        <end position="418"/>
    </location>
</feature>
<dbReference type="PANTHER" id="PTHR22683:SF41">
    <property type="entry name" value="DNA TRANSLOCASE FTSK"/>
    <property type="match status" value="1"/>
</dbReference>
<name>A0ABP9EBD9_9PSEU</name>
<sequence>MREITTARLWRGQTIRTRADVMRMERLHERSRLIRWSLTAGWWAGWLTVMTVWAALYVPALGAALTVAALAWLALGPWGLLVVVLVGALVARLWSRSSPASWETRVVSRLRRFVRRTRYRWSWDDVCAATGVKATDASHRVIVPRLLWVSLGEHVDQLHVQLCAGVTPGVIARQADALACEWCALEVRVLAHPTREGWVLLRVVYRDMLAEDEDERDNLVTPDFQWARVGRREDGEPWWLRLMGTHVLIAGLTGAGKSGLVACIIRALAPAIAAGKVRLVGVDPKGGMEYRMVSELFYMLAYGDDEHLVAALEFAADLMRQRAEALGGNVRKLLARMFGDYPLYVILVDELLALTTYIANRELKDRASAAVRRMLSQGRAPGVVVIGCVQDPRKEVLSFRDMFGYRVALRLDSDVETRMVLSDSAYDRGARCDAIPEACPGMGFVVDEDGGKRQPIKVRADWVSDAELAYLAAEYPAPERVDVPPLATRAKRSGGSTSGGQAA</sequence>
<proteinExistence type="predicted"/>
<keyword evidence="2 3" id="KW-0067">ATP-binding</keyword>
<evidence type="ECO:0000259" key="6">
    <source>
        <dbReference type="PROSITE" id="PS50901"/>
    </source>
</evidence>
<accession>A0ABP9EBD9</accession>
<dbReference type="InterPro" id="IPR003593">
    <property type="entry name" value="AAA+_ATPase"/>
</dbReference>
<dbReference type="InterPro" id="IPR027417">
    <property type="entry name" value="P-loop_NTPase"/>
</dbReference>
<keyword evidence="5" id="KW-1133">Transmembrane helix</keyword>
<feature type="binding site" evidence="3">
    <location>
        <begin position="251"/>
        <end position="258"/>
    </location>
    <ligand>
        <name>ATP</name>
        <dbReference type="ChEBI" id="CHEBI:30616"/>
    </ligand>
</feature>
<feature type="transmembrane region" description="Helical" evidence="5">
    <location>
        <begin position="33"/>
        <end position="57"/>
    </location>
</feature>
<keyword evidence="1 3" id="KW-0547">Nucleotide-binding</keyword>
<dbReference type="Pfam" id="PF01580">
    <property type="entry name" value="FtsK_SpoIIIE"/>
    <property type="match status" value="1"/>
</dbReference>
<organism evidence="7 8">
    <name type="scientific">Actinomycetospora straminea</name>
    <dbReference type="NCBI Taxonomy" id="663607"/>
    <lineage>
        <taxon>Bacteria</taxon>
        <taxon>Bacillati</taxon>
        <taxon>Actinomycetota</taxon>
        <taxon>Actinomycetes</taxon>
        <taxon>Pseudonocardiales</taxon>
        <taxon>Pseudonocardiaceae</taxon>
        <taxon>Actinomycetospora</taxon>
    </lineage>
</organism>
<dbReference type="RefSeq" id="WP_274230507.1">
    <property type="nucleotide sequence ID" value="NZ_BAABHQ010000004.1"/>
</dbReference>
<gene>
    <name evidence="7" type="ORF">GCM10023203_22180</name>
</gene>
<dbReference type="SUPFAM" id="SSF52540">
    <property type="entry name" value="P-loop containing nucleoside triphosphate hydrolases"/>
    <property type="match status" value="1"/>
</dbReference>
<dbReference type="Proteomes" id="UP001500457">
    <property type="component" value="Unassembled WGS sequence"/>
</dbReference>
<dbReference type="Gene3D" id="3.40.50.300">
    <property type="entry name" value="P-loop containing nucleotide triphosphate hydrolases"/>
    <property type="match status" value="1"/>
</dbReference>
<reference evidence="8" key="1">
    <citation type="journal article" date="2019" name="Int. J. Syst. Evol. Microbiol.">
        <title>The Global Catalogue of Microorganisms (GCM) 10K type strain sequencing project: providing services to taxonomists for standard genome sequencing and annotation.</title>
        <authorList>
            <consortium name="The Broad Institute Genomics Platform"/>
            <consortium name="The Broad Institute Genome Sequencing Center for Infectious Disease"/>
            <person name="Wu L."/>
            <person name="Ma J."/>
        </authorList>
    </citation>
    <scope>NUCLEOTIDE SEQUENCE [LARGE SCALE GENOMIC DNA]</scope>
    <source>
        <strain evidence="8">JCM 17983</strain>
    </source>
</reference>
<dbReference type="InterPro" id="IPR050206">
    <property type="entry name" value="FtsK/SpoIIIE/SftA"/>
</dbReference>
<evidence type="ECO:0000256" key="5">
    <source>
        <dbReference type="SAM" id="Phobius"/>
    </source>
</evidence>
<dbReference type="PANTHER" id="PTHR22683">
    <property type="entry name" value="SPORULATION PROTEIN RELATED"/>
    <property type="match status" value="1"/>
</dbReference>
<evidence type="ECO:0000256" key="1">
    <source>
        <dbReference type="ARBA" id="ARBA00022741"/>
    </source>
</evidence>